<dbReference type="Proteomes" id="UP000231791">
    <property type="component" value="Chromosome"/>
</dbReference>
<comment type="similarity">
    <text evidence="1 6">Belongs to the sigma-70 factor family. ECF subfamily.</text>
</comment>
<protein>
    <recommendedName>
        <fullName evidence="6">RNA polymerase sigma factor</fullName>
    </recommendedName>
</protein>
<dbReference type="GO" id="GO:0006352">
    <property type="term" value="P:DNA-templated transcription initiation"/>
    <property type="evidence" value="ECO:0007669"/>
    <property type="project" value="InterPro"/>
</dbReference>
<accession>A0A2K8PQW1</accession>
<dbReference type="AlphaFoldDB" id="A0A2K8PQW1"/>
<dbReference type="GO" id="GO:0016987">
    <property type="term" value="F:sigma factor activity"/>
    <property type="evidence" value="ECO:0007669"/>
    <property type="project" value="UniProtKB-KW"/>
</dbReference>
<dbReference type="InterPro" id="IPR007630">
    <property type="entry name" value="RNA_pol_sigma70_r4"/>
</dbReference>
<evidence type="ECO:0000313" key="8">
    <source>
        <dbReference type="Proteomes" id="UP000231791"/>
    </source>
</evidence>
<keyword evidence="5 6" id="KW-0804">Transcription</keyword>
<dbReference type="InterPro" id="IPR007627">
    <property type="entry name" value="RNA_pol_sigma70_r2"/>
</dbReference>
<name>A0A2K8PQW1_STRLA</name>
<keyword evidence="2 6" id="KW-0805">Transcription regulation</keyword>
<dbReference type="InterPro" id="IPR014284">
    <property type="entry name" value="RNA_pol_sigma-70_dom"/>
</dbReference>
<keyword evidence="8" id="KW-1185">Reference proteome</keyword>
<organism evidence="7 8">
    <name type="scientific">Streptomyces lavendulae subsp. lavendulae</name>
    <dbReference type="NCBI Taxonomy" id="58340"/>
    <lineage>
        <taxon>Bacteria</taxon>
        <taxon>Bacillati</taxon>
        <taxon>Actinomycetota</taxon>
        <taxon>Actinomycetes</taxon>
        <taxon>Kitasatosporales</taxon>
        <taxon>Streptomycetaceae</taxon>
        <taxon>Streptomyces</taxon>
    </lineage>
</organism>
<dbReference type="Gene3D" id="1.10.10.10">
    <property type="entry name" value="Winged helix-like DNA-binding domain superfamily/Winged helix DNA-binding domain"/>
    <property type="match status" value="1"/>
</dbReference>
<dbReference type="Pfam" id="PF04545">
    <property type="entry name" value="Sigma70_r4"/>
    <property type="match status" value="1"/>
</dbReference>
<dbReference type="GO" id="GO:0003677">
    <property type="term" value="F:DNA binding"/>
    <property type="evidence" value="ECO:0007669"/>
    <property type="project" value="UniProtKB-KW"/>
</dbReference>
<dbReference type="InterPro" id="IPR039425">
    <property type="entry name" value="RNA_pol_sigma-70-like"/>
</dbReference>
<keyword evidence="3 6" id="KW-0731">Sigma factor</keyword>
<dbReference type="KEGG" id="slx:SLAV_32155"/>
<dbReference type="GeneID" id="49387417"/>
<dbReference type="SUPFAM" id="SSF88946">
    <property type="entry name" value="Sigma2 domain of RNA polymerase sigma factors"/>
    <property type="match status" value="1"/>
</dbReference>
<dbReference type="Pfam" id="PF04542">
    <property type="entry name" value="Sigma70_r2"/>
    <property type="match status" value="1"/>
</dbReference>
<dbReference type="CDD" id="cd06171">
    <property type="entry name" value="Sigma70_r4"/>
    <property type="match status" value="1"/>
</dbReference>
<gene>
    <name evidence="7" type="primary">rpoE2</name>
    <name evidence="7" type="ORF">SLAV_32155</name>
</gene>
<evidence type="ECO:0000256" key="3">
    <source>
        <dbReference type="ARBA" id="ARBA00023082"/>
    </source>
</evidence>
<dbReference type="InterPro" id="IPR013324">
    <property type="entry name" value="RNA_pol_sigma_r3/r4-like"/>
</dbReference>
<evidence type="ECO:0000256" key="4">
    <source>
        <dbReference type="ARBA" id="ARBA00023125"/>
    </source>
</evidence>
<dbReference type="SUPFAM" id="SSF88659">
    <property type="entry name" value="Sigma3 and sigma4 domains of RNA polymerase sigma factors"/>
    <property type="match status" value="1"/>
</dbReference>
<evidence type="ECO:0000313" key="7">
    <source>
        <dbReference type="EMBL" id="ATZ28203.1"/>
    </source>
</evidence>
<dbReference type="Gene3D" id="1.10.1740.10">
    <property type="match status" value="1"/>
</dbReference>
<evidence type="ECO:0000256" key="5">
    <source>
        <dbReference type="ARBA" id="ARBA00023163"/>
    </source>
</evidence>
<dbReference type="PANTHER" id="PTHR43133">
    <property type="entry name" value="RNA POLYMERASE ECF-TYPE SIGMA FACTO"/>
    <property type="match status" value="1"/>
</dbReference>
<dbReference type="RefSeq" id="WP_051841101.1">
    <property type="nucleotide sequence ID" value="NZ_CP024985.1"/>
</dbReference>
<dbReference type="NCBIfam" id="TIGR02937">
    <property type="entry name" value="sigma70-ECF"/>
    <property type="match status" value="1"/>
</dbReference>
<dbReference type="EMBL" id="CP024985">
    <property type="protein sequence ID" value="ATZ28203.1"/>
    <property type="molecule type" value="Genomic_DNA"/>
</dbReference>
<dbReference type="PANTHER" id="PTHR43133:SF62">
    <property type="entry name" value="RNA POLYMERASE SIGMA FACTOR SIGZ"/>
    <property type="match status" value="1"/>
</dbReference>
<dbReference type="InterPro" id="IPR036388">
    <property type="entry name" value="WH-like_DNA-bd_sf"/>
</dbReference>
<dbReference type="InterPro" id="IPR000838">
    <property type="entry name" value="RNA_pol_sigma70_ECF_CS"/>
</dbReference>
<evidence type="ECO:0000256" key="6">
    <source>
        <dbReference type="RuleBase" id="RU000716"/>
    </source>
</evidence>
<dbReference type="PROSITE" id="PS01063">
    <property type="entry name" value="SIGMA70_ECF"/>
    <property type="match status" value="1"/>
</dbReference>
<evidence type="ECO:0000256" key="1">
    <source>
        <dbReference type="ARBA" id="ARBA00010641"/>
    </source>
</evidence>
<dbReference type="InterPro" id="IPR013325">
    <property type="entry name" value="RNA_pol_sigma_r2"/>
</dbReference>
<keyword evidence="4 6" id="KW-0238">DNA-binding</keyword>
<proteinExistence type="inferred from homology"/>
<sequence length="211" mass="22566">MDDPPRTTDRDTALSAGFAAGDEGAVEAVYRRWRPLVHSLARRSLGDDREAEDVTQQVFLAAWRGRDGYRPGPGGLGAWLTGITRHKVADALEARSRRARAVAAAALALAGGPHPPGTHPGSSGGSGRPGPEESLDRLLVTGELARLPQAQRHVLWLAFYADLSQSQIAARTGIPLGTVKSHMRRALRVLRQALDPDRPPAPAPARLPAPR</sequence>
<reference evidence="7 8" key="1">
    <citation type="submission" date="2017-11" db="EMBL/GenBank/DDBJ databases">
        <title>Complete genome sequence of Streptomyces lavendulae subsp. lavendulae CCM 3239 (formerly 'Streptomyces aureofaciens CCM 3239'), the producer of the angucycline-type antibiotic auricin.</title>
        <authorList>
            <person name="Busche T."/>
            <person name="Novakova R."/>
            <person name="Al'Dilaimi A."/>
            <person name="Homerova D."/>
            <person name="Feckova L."/>
            <person name="Rezuchova B."/>
            <person name="Mingyar E."/>
            <person name="Csolleiova D."/>
            <person name="Bekeova C."/>
            <person name="Winkler A."/>
            <person name="Sevcikova B."/>
            <person name="Kalinowski J."/>
            <person name="Kormanec J."/>
            <person name="Ruckert C."/>
        </authorList>
    </citation>
    <scope>NUCLEOTIDE SEQUENCE [LARGE SCALE GENOMIC DNA]</scope>
    <source>
        <strain evidence="7 8">CCM 3239</strain>
    </source>
</reference>
<dbReference type="OrthoDB" id="5243766at2"/>
<evidence type="ECO:0000256" key="2">
    <source>
        <dbReference type="ARBA" id="ARBA00023015"/>
    </source>
</evidence>